<evidence type="ECO:0000256" key="1">
    <source>
        <dbReference type="ARBA" id="ARBA00000085"/>
    </source>
</evidence>
<feature type="domain" description="Phytochrome chromophore attachment site" evidence="10">
    <location>
        <begin position="167"/>
        <end position="321"/>
    </location>
</feature>
<dbReference type="Gene3D" id="3.30.450.40">
    <property type="match status" value="3"/>
</dbReference>
<feature type="domain" description="PAC" evidence="13">
    <location>
        <begin position="722"/>
        <end position="774"/>
    </location>
</feature>
<dbReference type="InterPro" id="IPR011006">
    <property type="entry name" value="CheY-like_superfamily"/>
</dbReference>
<name>A0ABX1LWX3_9CYAN</name>
<dbReference type="PROSITE" id="PS50110">
    <property type="entry name" value="RESPONSE_REGULATORY"/>
    <property type="match status" value="2"/>
</dbReference>
<dbReference type="CDD" id="cd00082">
    <property type="entry name" value="HisKA"/>
    <property type="match status" value="1"/>
</dbReference>
<evidence type="ECO:0000256" key="3">
    <source>
        <dbReference type="ARBA" id="ARBA00012438"/>
    </source>
</evidence>
<dbReference type="Gene3D" id="3.30.565.10">
    <property type="entry name" value="Histidine kinase-like ATPase, C-terminal domain"/>
    <property type="match status" value="1"/>
</dbReference>
<keyword evidence="4 8" id="KW-0597">Phosphoprotein</keyword>
<evidence type="ECO:0000313" key="15">
    <source>
        <dbReference type="Proteomes" id="UP000738376"/>
    </source>
</evidence>
<dbReference type="SMART" id="SM00388">
    <property type="entry name" value="HisKA"/>
    <property type="match status" value="1"/>
</dbReference>
<proteinExistence type="inferred from homology"/>
<evidence type="ECO:0000256" key="7">
    <source>
        <dbReference type="ARBA" id="ARBA00023012"/>
    </source>
</evidence>
<dbReference type="EC" id="2.7.13.3" evidence="3"/>
<dbReference type="InterPro" id="IPR005467">
    <property type="entry name" value="His_kinase_dom"/>
</dbReference>
<dbReference type="InterPro" id="IPR004358">
    <property type="entry name" value="Sig_transdc_His_kin-like_C"/>
</dbReference>
<keyword evidence="9" id="KW-0175">Coiled coil</keyword>
<evidence type="ECO:0000259" key="10">
    <source>
        <dbReference type="PROSITE" id="PS50046"/>
    </source>
</evidence>
<dbReference type="PRINTS" id="PR00344">
    <property type="entry name" value="BCTRLSENSOR"/>
</dbReference>
<dbReference type="Pfam" id="PF01590">
    <property type="entry name" value="GAF"/>
    <property type="match status" value="3"/>
</dbReference>
<feature type="domain" description="Phytochrome chromophore attachment site" evidence="10">
    <location>
        <begin position="496"/>
        <end position="630"/>
    </location>
</feature>
<feature type="coiled-coil region" evidence="9">
    <location>
        <begin position="942"/>
        <end position="969"/>
    </location>
</feature>
<dbReference type="CDD" id="cd00130">
    <property type="entry name" value="PAS"/>
    <property type="match status" value="1"/>
</dbReference>
<dbReference type="InterPro" id="IPR003018">
    <property type="entry name" value="GAF"/>
</dbReference>
<dbReference type="SMART" id="SM00065">
    <property type="entry name" value="GAF"/>
    <property type="match status" value="3"/>
</dbReference>
<dbReference type="InterPro" id="IPR035965">
    <property type="entry name" value="PAS-like_dom_sf"/>
</dbReference>
<dbReference type="Gene3D" id="3.30.450.20">
    <property type="entry name" value="PAS domain"/>
    <property type="match status" value="2"/>
</dbReference>
<dbReference type="Proteomes" id="UP000738376">
    <property type="component" value="Unassembled WGS sequence"/>
</dbReference>
<dbReference type="InterPro" id="IPR036097">
    <property type="entry name" value="HisK_dim/P_sf"/>
</dbReference>
<feature type="modified residue" description="4-aspartylphosphate" evidence="8">
    <location>
        <position position="1296"/>
    </location>
</feature>
<dbReference type="PROSITE" id="PS50113">
    <property type="entry name" value="PAC"/>
    <property type="match status" value="1"/>
</dbReference>
<evidence type="ECO:0000256" key="4">
    <source>
        <dbReference type="ARBA" id="ARBA00022553"/>
    </source>
</evidence>
<dbReference type="SUPFAM" id="SSF55785">
    <property type="entry name" value="PYP-like sensor domain (PAS domain)"/>
    <property type="match status" value="2"/>
</dbReference>
<dbReference type="Gene3D" id="3.40.50.2300">
    <property type="match status" value="2"/>
</dbReference>
<dbReference type="CDD" id="cd16922">
    <property type="entry name" value="HATPase_EvgS-ArcB-TorS-like"/>
    <property type="match status" value="1"/>
</dbReference>
<dbReference type="Pfam" id="PF00072">
    <property type="entry name" value="Response_reg"/>
    <property type="match status" value="2"/>
</dbReference>
<dbReference type="InterPro" id="IPR001610">
    <property type="entry name" value="PAC"/>
</dbReference>
<dbReference type="Gene3D" id="1.10.287.130">
    <property type="match status" value="1"/>
</dbReference>
<evidence type="ECO:0000259" key="11">
    <source>
        <dbReference type="PROSITE" id="PS50109"/>
    </source>
</evidence>
<dbReference type="InterPro" id="IPR000014">
    <property type="entry name" value="PAS"/>
</dbReference>
<dbReference type="Pfam" id="PF00512">
    <property type="entry name" value="HisKA"/>
    <property type="match status" value="1"/>
</dbReference>
<dbReference type="SUPFAM" id="SSF55874">
    <property type="entry name" value="ATPase domain of HSP90 chaperone/DNA topoisomerase II/histidine kinase"/>
    <property type="match status" value="1"/>
</dbReference>
<sequence length="1369" mass="154845">MPDAVTILILDDSDSDRLLCRQYIQRDTQNTYRILEADTIDQAMELWRSQQPDVTLVDFNLRDGNGLKFLESIRAYLLAKNASNSGILDPKLPVIMLTGHGDERVAVNAMKLGAFDYLVKNDITEFSLRQSIHSLLEHIALRYQLEQSRRREALINHLSLNIRQFLNLEGICQTVTQEIQKFLQADRTLIYKFNQDMSRRIVAETVVDPWQSCMNAVSEEDCINTHANGQIHEYKKGRVLVASDIYNANFADCHVQMLEGFQVRANIVVPILLSESMNHHLHDLRHPQDPSLWGLLIAHQCSAPRIWKDGEIQLLQQMSVQIAIAIQQAEIYQNLQNLNNSLECQIQERTLALQTSENKLRSILTSLPDLINLFAEDGTYLESIHNNADHDLIPPNIDRIGKKITELLPESITNRQITAIQKAIATREMQTLEQSFMVNNCLAYEDVRVVPFEDNSAIVVVRDISDRKYAEEELQRQYQMTQLLSEVTLKIRQSLKIDDILTTTVAEIKRILQVDRALICQIQDDGSGIILKETVTGQFAPVTGQVTPSVREEYYKPYHQGIFSKIDNIDTANISAIHTEFLRQNAVKADIVVPIMQSERLWGLLIVNQCDRPRQWTESEIDLMQQLANQVAIAITQSQLIEALQKSEEQRRLSTDLSQVGTWDLDLATGKAIWNTNKFNLLGVNANEYESSYVTWRNRVHPDDLEWVEVAFINALENCTVLDMEYRIVQPQGDIYWVLSKGRGIYDKSGKAVRMVGVILDINDRKKMELALQNSLKREQMINHFVQTIRNSLDLEVVFKAATNAIANLLNLEQVTIVKYLPERKIWRQVAVFLDGSEVFNKVGLEIPDEGNPFAERLKRMEIVQVDDANEIEDEINRELAEHASGAWLLVPIVVNDQVWGCLSSRKTYNVKPWESQEIELAQAISNQLAIAIQQATLYQQLQLELAERKQTEIKLAQAKESAETANKAKSEFLANMSHEIRTPMNGVIGMAQLLATTPLRDDQKHFVQIILDSGDALLTIINDILDLSKIESGKLNLEAKEFNLIDTLNSACNLLSKQAFDKGINLRYQIQPNIPKMFIGDSPRLRQILINLIGNAIKFTEQGSITIAVSGKSMTANTYELRFAIADTGIGINSEHIGNLFKPFMQADTSINRQFGGTGLGLAICKRLVELMGGTIWVESLGNIGGSPPPDWNIARTNTPSQGSIFHFAIDLPVHDSNQSIEASDSLASIDVEIIPEQLPIKILIVEDNILNQKITQLMLKKLGYEPDIIENGQQCLTILANPNPATEYEIIFMDVQMPVMDGITATKRIRENRASPNKPWIIALTADALAEEQKACMDAGMNDFISKPVRIKEVSRAIVTYIQQKER</sequence>
<evidence type="ECO:0000256" key="5">
    <source>
        <dbReference type="ARBA" id="ARBA00022679"/>
    </source>
</evidence>
<dbReference type="InterPro" id="IPR000700">
    <property type="entry name" value="PAS-assoc_C"/>
</dbReference>
<dbReference type="InterPro" id="IPR029016">
    <property type="entry name" value="GAF-like_dom_sf"/>
</dbReference>
<gene>
    <name evidence="14" type="ORF">HC246_18705</name>
</gene>
<dbReference type="CDD" id="cd00156">
    <property type="entry name" value="REC"/>
    <property type="match status" value="1"/>
</dbReference>
<accession>A0ABX1LWX3</accession>
<dbReference type="SMART" id="SM00387">
    <property type="entry name" value="HATPase_c"/>
    <property type="match status" value="1"/>
</dbReference>
<dbReference type="NCBIfam" id="TIGR00229">
    <property type="entry name" value="sensory_box"/>
    <property type="match status" value="1"/>
</dbReference>
<dbReference type="InterPro" id="IPR003661">
    <property type="entry name" value="HisK_dim/P_dom"/>
</dbReference>
<feature type="domain" description="Histidine kinase" evidence="11">
    <location>
        <begin position="976"/>
        <end position="1181"/>
    </location>
</feature>
<dbReference type="Pfam" id="PF08447">
    <property type="entry name" value="PAS_3"/>
    <property type="match status" value="1"/>
</dbReference>
<dbReference type="SMART" id="SM00448">
    <property type="entry name" value="REC"/>
    <property type="match status" value="2"/>
</dbReference>
<evidence type="ECO:0000256" key="9">
    <source>
        <dbReference type="SAM" id="Coils"/>
    </source>
</evidence>
<keyword evidence="5" id="KW-0808">Transferase</keyword>
<comment type="catalytic activity">
    <reaction evidence="1">
        <text>ATP + protein L-histidine = ADP + protein N-phospho-L-histidine.</text>
        <dbReference type="EC" id="2.7.13.3"/>
    </reaction>
</comment>
<dbReference type="Pfam" id="PF02518">
    <property type="entry name" value="HATPase_c"/>
    <property type="match status" value="1"/>
</dbReference>
<dbReference type="RefSeq" id="WP_169364957.1">
    <property type="nucleotide sequence ID" value="NZ_JAAVJL010000002.1"/>
</dbReference>
<dbReference type="InterPro" id="IPR016132">
    <property type="entry name" value="Phyto_chromo_attachment"/>
</dbReference>
<dbReference type="InterPro" id="IPR001789">
    <property type="entry name" value="Sig_transdc_resp-reg_receiver"/>
</dbReference>
<evidence type="ECO:0000256" key="6">
    <source>
        <dbReference type="ARBA" id="ARBA00022777"/>
    </source>
</evidence>
<comment type="similarity">
    <text evidence="2">In the N-terminal section; belongs to the phytochrome family.</text>
</comment>
<keyword evidence="7" id="KW-0902">Two-component regulatory system</keyword>
<dbReference type="Gene3D" id="2.10.70.100">
    <property type="match status" value="1"/>
</dbReference>
<feature type="domain" description="Response regulatory" evidence="12">
    <location>
        <begin position="1243"/>
        <end position="1364"/>
    </location>
</feature>
<feature type="modified residue" description="4-aspartylphosphate" evidence="8">
    <location>
        <position position="58"/>
    </location>
</feature>
<keyword evidence="6" id="KW-0418">Kinase</keyword>
<dbReference type="PANTHER" id="PTHR45339:SF1">
    <property type="entry name" value="HYBRID SIGNAL TRANSDUCTION HISTIDINE KINASE J"/>
    <property type="match status" value="1"/>
</dbReference>
<dbReference type="PROSITE" id="PS50109">
    <property type="entry name" value="HIS_KIN"/>
    <property type="match status" value="1"/>
</dbReference>
<dbReference type="PANTHER" id="PTHR45339">
    <property type="entry name" value="HYBRID SIGNAL TRANSDUCTION HISTIDINE KINASE J"/>
    <property type="match status" value="1"/>
</dbReference>
<dbReference type="InterPro" id="IPR003594">
    <property type="entry name" value="HATPase_dom"/>
</dbReference>
<evidence type="ECO:0000259" key="13">
    <source>
        <dbReference type="PROSITE" id="PS50113"/>
    </source>
</evidence>
<dbReference type="SUPFAM" id="SSF47384">
    <property type="entry name" value="Homodimeric domain of signal transducing histidine kinase"/>
    <property type="match status" value="1"/>
</dbReference>
<dbReference type="PROSITE" id="PS50046">
    <property type="entry name" value="PHYTOCHROME_2"/>
    <property type="match status" value="2"/>
</dbReference>
<dbReference type="EMBL" id="JAAVJL010000002">
    <property type="protein sequence ID" value="NMF59995.1"/>
    <property type="molecule type" value="Genomic_DNA"/>
</dbReference>
<dbReference type="SUPFAM" id="SSF55781">
    <property type="entry name" value="GAF domain-like"/>
    <property type="match status" value="3"/>
</dbReference>
<dbReference type="SUPFAM" id="SSF52172">
    <property type="entry name" value="CheY-like"/>
    <property type="match status" value="2"/>
</dbReference>
<dbReference type="InterPro" id="IPR013655">
    <property type="entry name" value="PAS_fold_3"/>
</dbReference>
<dbReference type="InterPro" id="IPR036890">
    <property type="entry name" value="HATPase_C_sf"/>
</dbReference>
<evidence type="ECO:0000259" key="12">
    <source>
        <dbReference type="PROSITE" id="PS50110"/>
    </source>
</evidence>
<dbReference type="SMART" id="SM00086">
    <property type="entry name" value="PAC"/>
    <property type="match status" value="1"/>
</dbReference>
<comment type="caution">
    <text evidence="14">The sequence shown here is derived from an EMBL/GenBank/DDBJ whole genome shotgun (WGS) entry which is preliminary data.</text>
</comment>
<evidence type="ECO:0000256" key="2">
    <source>
        <dbReference type="ARBA" id="ARBA00006402"/>
    </source>
</evidence>
<reference evidence="14 15" key="1">
    <citation type="submission" date="2020-03" db="EMBL/GenBank/DDBJ databases">
        <title>Draft Genome Sequence of 2-Methylisoborneol Producing Pseudanabaena yagii Strain GIHE-NHR1 Isolated from North Han River in South Korea.</title>
        <authorList>
            <person name="Jeong J."/>
        </authorList>
    </citation>
    <scope>NUCLEOTIDE SEQUENCE [LARGE SCALE GENOMIC DNA]</scope>
    <source>
        <strain evidence="14 15">GIHE-NHR1</strain>
    </source>
</reference>
<organism evidence="14 15">
    <name type="scientific">Pseudanabaena yagii GIHE-NHR1</name>
    <dbReference type="NCBI Taxonomy" id="2722753"/>
    <lineage>
        <taxon>Bacteria</taxon>
        <taxon>Bacillati</taxon>
        <taxon>Cyanobacteriota</taxon>
        <taxon>Cyanophyceae</taxon>
        <taxon>Pseudanabaenales</taxon>
        <taxon>Pseudanabaenaceae</taxon>
        <taxon>Pseudanabaena</taxon>
        <taxon>Pseudanabaena yagii</taxon>
    </lineage>
</organism>
<dbReference type="CDD" id="cd17546">
    <property type="entry name" value="REC_hyHK_CKI1_RcsC-like"/>
    <property type="match status" value="1"/>
</dbReference>
<evidence type="ECO:0000313" key="14">
    <source>
        <dbReference type="EMBL" id="NMF59995.1"/>
    </source>
</evidence>
<evidence type="ECO:0000256" key="8">
    <source>
        <dbReference type="PROSITE-ProRule" id="PRU00169"/>
    </source>
</evidence>
<feature type="domain" description="Response regulatory" evidence="12">
    <location>
        <begin position="6"/>
        <end position="135"/>
    </location>
</feature>
<protein>
    <recommendedName>
        <fullName evidence="3">histidine kinase</fullName>
        <ecNumber evidence="3">2.7.13.3</ecNumber>
    </recommendedName>
</protein>
<keyword evidence="15" id="KW-1185">Reference proteome</keyword>